<keyword evidence="3" id="KW-1185">Reference proteome</keyword>
<evidence type="ECO:0000313" key="3">
    <source>
        <dbReference type="Proteomes" id="UP000219559"/>
    </source>
</evidence>
<keyword evidence="1" id="KW-0472">Membrane</keyword>
<comment type="caution">
    <text evidence="2">The sequence shown here is derived from an EMBL/GenBank/DDBJ whole genome shotgun (WGS) entry which is preliminary data.</text>
</comment>
<keyword evidence="1" id="KW-0812">Transmembrane</keyword>
<keyword evidence="1" id="KW-1133">Transmembrane helix</keyword>
<feature type="transmembrane region" description="Helical" evidence="1">
    <location>
        <begin position="29"/>
        <end position="50"/>
    </location>
</feature>
<dbReference type="EMBL" id="NBWU01000001">
    <property type="protein sequence ID" value="PCE66054.1"/>
    <property type="molecule type" value="Genomic_DNA"/>
</dbReference>
<name>A0A2A4GDJ2_9FLAO</name>
<dbReference type="Proteomes" id="UP000219559">
    <property type="component" value="Unassembled WGS sequence"/>
</dbReference>
<evidence type="ECO:0000256" key="1">
    <source>
        <dbReference type="SAM" id="Phobius"/>
    </source>
</evidence>
<organism evidence="2 3">
    <name type="scientific">Sediminicola luteus</name>
    <dbReference type="NCBI Taxonomy" id="319238"/>
    <lineage>
        <taxon>Bacteria</taxon>
        <taxon>Pseudomonadati</taxon>
        <taxon>Bacteroidota</taxon>
        <taxon>Flavobacteriia</taxon>
        <taxon>Flavobacteriales</taxon>
        <taxon>Flavobacteriaceae</taxon>
        <taxon>Sediminicola</taxon>
    </lineage>
</organism>
<gene>
    <name evidence="2" type="ORF">B7P33_01770</name>
</gene>
<protein>
    <submittedName>
        <fullName evidence="2">Uncharacterized protein</fullName>
    </submittedName>
</protein>
<evidence type="ECO:0000313" key="2">
    <source>
        <dbReference type="EMBL" id="PCE66054.1"/>
    </source>
</evidence>
<accession>A0A2A4GDJ2</accession>
<sequence length="214" mass="23837">MAINNEMVLTKAQGAAYQYQFNPQQMKHLTLFVAACMGLVTLISCGGSAANQPPTADGFASIEEELNNEFGDNAYYTELTITHNKSIGSIITTMVTDAPESLKMGQWTYSQGVWKQTSEVSLEIPENTKAEDFMFQLNDKINLETLGGLVEKSMGHLTEEKELENPSLQMAFVKFPKNGDLAQTEYNVFLQPEHGGTTFSYRYDLKGALIEMDY</sequence>
<dbReference type="AlphaFoldDB" id="A0A2A4GDJ2"/>
<proteinExistence type="predicted"/>
<reference evidence="2 3" key="1">
    <citation type="submission" date="2017-04" db="EMBL/GenBank/DDBJ databases">
        <title>A new member of the family Flavobacteriaceae isolated from ascidians.</title>
        <authorList>
            <person name="Chen L."/>
        </authorList>
    </citation>
    <scope>NUCLEOTIDE SEQUENCE [LARGE SCALE GENOMIC DNA]</scope>
    <source>
        <strain evidence="2 3">HQA918</strain>
    </source>
</reference>